<comment type="caution">
    <text evidence="1">The sequence shown here is derived from an EMBL/GenBank/DDBJ whole genome shotgun (WGS) entry which is preliminary data.</text>
</comment>
<gene>
    <name evidence="1" type="ORF">RI129_002825</name>
</gene>
<evidence type="ECO:0000313" key="2">
    <source>
        <dbReference type="Proteomes" id="UP001329430"/>
    </source>
</evidence>
<dbReference type="Proteomes" id="UP001329430">
    <property type="component" value="Chromosome 2"/>
</dbReference>
<dbReference type="EMBL" id="JAVRBK010000002">
    <property type="protein sequence ID" value="KAK5647933.1"/>
    <property type="molecule type" value="Genomic_DNA"/>
</dbReference>
<dbReference type="AlphaFoldDB" id="A0AAN7ZU63"/>
<evidence type="ECO:0000313" key="1">
    <source>
        <dbReference type="EMBL" id="KAK5647933.1"/>
    </source>
</evidence>
<organism evidence="1 2">
    <name type="scientific">Pyrocoelia pectoralis</name>
    <dbReference type="NCBI Taxonomy" id="417401"/>
    <lineage>
        <taxon>Eukaryota</taxon>
        <taxon>Metazoa</taxon>
        <taxon>Ecdysozoa</taxon>
        <taxon>Arthropoda</taxon>
        <taxon>Hexapoda</taxon>
        <taxon>Insecta</taxon>
        <taxon>Pterygota</taxon>
        <taxon>Neoptera</taxon>
        <taxon>Endopterygota</taxon>
        <taxon>Coleoptera</taxon>
        <taxon>Polyphaga</taxon>
        <taxon>Elateriformia</taxon>
        <taxon>Elateroidea</taxon>
        <taxon>Lampyridae</taxon>
        <taxon>Lampyrinae</taxon>
        <taxon>Pyrocoelia</taxon>
    </lineage>
</organism>
<accession>A0AAN7ZU63</accession>
<sequence length="172" mass="20015">MEGSKCIISIKTHDLVTFKGTNLPVLDGDTVLLYNRQANCVVRAPLTKSIRDIFKIAEKERHEETVVEDDYEAVEEEEDAIMQKEMGETIKQTEETITELLIVEYSNRPPLHNERLPIIERSRSIKKSLELEVYNALGGQMSLEDIPKKWCYLKKEYKKQKNIIEQICSEWV</sequence>
<proteinExistence type="predicted"/>
<reference evidence="1 2" key="1">
    <citation type="journal article" date="2024" name="Insects">
        <title>An Improved Chromosome-Level Genome Assembly of the Firefly Pyrocoelia pectoralis.</title>
        <authorList>
            <person name="Fu X."/>
            <person name="Meyer-Rochow V.B."/>
            <person name="Ballantyne L."/>
            <person name="Zhu X."/>
        </authorList>
    </citation>
    <scope>NUCLEOTIDE SEQUENCE [LARGE SCALE GENOMIC DNA]</scope>
    <source>
        <strain evidence="1">XCY_ONT2</strain>
    </source>
</reference>
<protein>
    <submittedName>
        <fullName evidence="1">Uncharacterized protein</fullName>
    </submittedName>
</protein>
<keyword evidence="2" id="KW-1185">Reference proteome</keyword>
<name>A0AAN7ZU63_9COLE</name>